<protein>
    <submittedName>
        <fullName evidence="2">Uncharacterized protein</fullName>
    </submittedName>
</protein>
<dbReference type="AlphaFoldDB" id="A0A9X0MK63"/>
<reference evidence="2 4" key="1">
    <citation type="submission" date="2015-12" db="EMBL/GenBank/DDBJ databases">
        <title>Bacillus cereus Group isolate.</title>
        <authorList>
            <person name="Kovac J."/>
        </authorList>
    </citation>
    <scope>NUCLEOTIDE SEQUENCE [LARGE SCALE GENOMIC DNA]</scope>
    <source>
        <strain evidence="2 4">FSL K6-0073</strain>
    </source>
</reference>
<evidence type="ECO:0000313" key="5">
    <source>
        <dbReference type="Proteomes" id="UP000220210"/>
    </source>
</evidence>
<proteinExistence type="predicted"/>
<dbReference type="Proteomes" id="UP000220210">
    <property type="component" value="Unassembled WGS sequence"/>
</dbReference>
<keyword evidence="1" id="KW-0812">Transmembrane</keyword>
<dbReference type="Proteomes" id="UP000075476">
    <property type="component" value="Unassembled WGS sequence"/>
</dbReference>
<dbReference type="EMBL" id="LOMO01000001">
    <property type="protein sequence ID" value="KXY51301.1"/>
    <property type="molecule type" value="Genomic_DNA"/>
</dbReference>
<reference evidence="3 5" key="2">
    <citation type="submission" date="2017-09" db="EMBL/GenBank/DDBJ databases">
        <title>Large-scale bioinformatics analysis of Bacillus genomes uncovers conserved roles of natural products in bacterial physiology.</title>
        <authorList>
            <consortium name="Agbiome Team Llc"/>
            <person name="Bleich R.M."/>
            <person name="Kirk G.J."/>
            <person name="Santa Maria K.C."/>
            <person name="Allen S.E."/>
            <person name="Farag S."/>
            <person name="Shank E.A."/>
            <person name="Bowers A."/>
        </authorList>
    </citation>
    <scope>NUCLEOTIDE SEQUENCE [LARGE SCALE GENOMIC DNA]</scope>
    <source>
        <strain evidence="3 5">AFS020204</strain>
    </source>
</reference>
<evidence type="ECO:0000313" key="3">
    <source>
        <dbReference type="EMBL" id="PFF51729.1"/>
    </source>
</evidence>
<sequence>MSNLFDLKNKKVLFGMIGVVVLLIGAIIGGVMFLFKEKPVDLKEVSFDNLIKVEYQVINKEFSKNDVKLVIGSTKLKDEDMKDLTDKVQDLTHKNVELFFFDNKEKRDVPKEFYVDGLKNKTIATEKHLEFLVFNSIPTVDKNMNATKDWKISKADMKDGLLYVNTSIKGNKKQEDIVAQLKGLQDMVQKLNADKNVKDVEFTVNAGISNTYKYNTKFSTVLATATQYNYKTEK</sequence>
<keyword evidence="1" id="KW-0472">Membrane</keyword>
<gene>
    <name evidence="2" type="ORF">AT268_32990</name>
    <name evidence="3" type="ORF">CN357_03260</name>
</gene>
<evidence type="ECO:0000313" key="4">
    <source>
        <dbReference type="Proteomes" id="UP000075476"/>
    </source>
</evidence>
<accession>A0A9X0MK63</accession>
<dbReference type="EMBL" id="NTSO01000002">
    <property type="protein sequence ID" value="PFF51729.1"/>
    <property type="molecule type" value="Genomic_DNA"/>
</dbReference>
<organism evidence="2 4">
    <name type="scientific">Bacillus cereus</name>
    <dbReference type="NCBI Taxonomy" id="1396"/>
    <lineage>
        <taxon>Bacteria</taxon>
        <taxon>Bacillati</taxon>
        <taxon>Bacillota</taxon>
        <taxon>Bacilli</taxon>
        <taxon>Bacillales</taxon>
        <taxon>Bacillaceae</taxon>
        <taxon>Bacillus</taxon>
        <taxon>Bacillus cereus group</taxon>
    </lineage>
</organism>
<keyword evidence="1" id="KW-1133">Transmembrane helix</keyword>
<comment type="caution">
    <text evidence="2">The sequence shown here is derived from an EMBL/GenBank/DDBJ whole genome shotgun (WGS) entry which is preliminary data.</text>
</comment>
<feature type="transmembrane region" description="Helical" evidence="1">
    <location>
        <begin position="12"/>
        <end position="35"/>
    </location>
</feature>
<evidence type="ECO:0000313" key="2">
    <source>
        <dbReference type="EMBL" id="KXY51301.1"/>
    </source>
</evidence>
<dbReference type="RefSeq" id="WP_061662636.1">
    <property type="nucleotide sequence ID" value="NZ_LOMO01000001.1"/>
</dbReference>
<evidence type="ECO:0000256" key="1">
    <source>
        <dbReference type="SAM" id="Phobius"/>
    </source>
</evidence>
<name>A0A9X0MK63_BACCE</name>